<comment type="similarity">
    <text evidence="4">Belongs to the mannitol dehydrogenase family. UxaB subfamily.</text>
</comment>
<keyword evidence="1 4" id="KW-0560">Oxidoreductase</keyword>
<feature type="domain" description="Mannitol dehydrogenase N-terminal" evidence="5">
    <location>
        <begin position="16"/>
        <end position="256"/>
    </location>
</feature>
<dbReference type="InterPro" id="IPR013118">
    <property type="entry name" value="Mannitol_DH_C"/>
</dbReference>
<dbReference type="EMBL" id="JACHEN010000040">
    <property type="protein sequence ID" value="MBB6218498.1"/>
    <property type="molecule type" value="Genomic_DNA"/>
</dbReference>
<reference evidence="7 8" key="1">
    <citation type="submission" date="2020-08" db="EMBL/GenBank/DDBJ databases">
        <title>Genomic Encyclopedia of Type Strains, Phase IV (KMG-IV): sequencing the most valuable type-strain genomes for metagenomic binning, comparative biology and taxonomic classification.</title>
        <authorList>
            <person name="Goeker M."/>
        </authorList>
    </citation>
    <scope>NUCLEOTIDE SEQUENCE [LARGE SCALE GENOMIC DNA]</scope>
    <source>
        <strain evidence="7 8">DSM 103526</strain>
    </source>
</reference>
<dbReference type="InterPro" id="IPR023668">
    <property type="entry name" value="Altronate_OxRdtase"/>
</dbReference>
<dbReference type="InterPro" id="IPR000669">
    <property type="entry name" value="Mannitol_DH"/>
</dbReference>
<evidence type="ECO:0000256" key="3">
    <source>
        <dbReference type="ARBA" id="ARBA00048615"/>
    </source>
</evidence>
<dbReference type="GO" id="GO:0019698">
    <property type="term" value="P:D-galacturonate catabolic process"/>
    <property type="evidence" value="ECO:0007669"/>
    <property type="project" value="TreeGrafter"/>
</dbReference>
<comment type="caution">
    <text evidence="7">The sequence shown here is derived from an EMBL/GenBank/DDBJ whole genome shotgun (WGS) entry which is preliminary data.</text>
</comment>
<evidence type="ECO:0000256" key="1">
    <source>
        <dbReference type="ARBA" id="ARBA00023002"/>
    </source>
</evidence>
<dbReference type="AlphaFoldDB" id="A0A841L1K5"/>
<dbReference type="GO" id="GO:0008926">
    <property type="term" value="F:mannitol-1-phosphate 5-dehydrogenase activity"/>
    <property type="evidence" value="ECO:0007669"/>
    <property type="project" value="UniProtKB-EC"/>
</dbReference>
<dbReference type="PANTHER" id="PTHR30524:SF0">
    <property type="entry name" value="ALTRONATE OXIDOREDUCTASE-RELATED"/>
    <property type="match status" value="1"/>
</dbReference>
<dbReference type="Pfam" id="PF01232">
    <property type="entry name" value="Mannitol_dh"/>
    <property type="match status" value="1"/>
</dbReference>
<organism evidence="7 8">
    <name type="scientific">Anaerosolibacter carboniphilus</name>
    <dbReference type="NCBI Taxonomy" id="1417629"/>
    <lineage>
        <taxon>Bacteria</taxon>
        <taxon>Bacillati</taxon>
        <taxon>Bacillota</taxon>
        <taxon>Clostridia</taxon>
        <taxon>Peptostreptococcales</taxon>
        <taxon>Thermotaleaceae</taxon>
        <taxon>Anaerosolibacter</taxon>
    </lineage>
</organism>
<dbReference type="InterPro" id="IPR036291">
    <property type="entry name" value="NAD(P)-bd_dom_sf"/>
</dbReference>
<sequence>MKKIDECFEKKSYTEKVLQIGEGNFLRAFVDWIIYEMNKETDFNGSVVVTQPLKNGLIDKLNKQNGLYTLYLNGIKNGAVVSEHAIIDVISRGINPYNEFDQYLEVANNPALRFIISNTTEAGIAFDENDQLEDKPQNSFPGKLTFLLYHRYKNFNGDPTKGFAIIPCELIDKNGEKLKEIILKYAKLWNLEDGFVDWINKANTFCNSLVDRIVPGYPKEKIEEITKELGYIDDLVVEGEQFHLWVIEGPQWVKDEFPADKAGLNVLFVDDLTPYRTRKVRILNGAHTSMVPVSYLYGKDTVREAVEDPVVGKFIQDAVFEEIIPTLELSKKELQDFAQAVMDRFKNPFIKHYLMSISLNSMSKFRTRVLPSILQYQNINNALPNRLVFSLAALIAFYKGERDGVRIDLKDDEDILALYQNLWTGYDGTRQSLEKIVEKVLGYKKNWEMDLNKIDGLHQQTTDYLEMILEKGMKEAVKTF</sequence>
<protein>
    <recommendedName>
        <fullName evidence="4">Altronate oxidoreductase</fullName>
        <ecNumber evidence="4">1.1.1.58</ecNumber>
    </recommendedName>
    <alternativeName>
        <fullName evidence="4">Tagaturonate dehydrogenase</fullName>
    </alternativeName>
    <alternativeName>
        <fullName evidence="4">Tagaturonate reductase</fullName>
    </alternativeName>
</protein>
<accession>A0A841L1K5</accession>
<comment type="caution">
    <text evidence="4">Lacks conserved residue(s) required for the propagation of feature annotation.</text>
</comment>
<dbReference type="GO" id="GO:0009026">
    <property type="term" value="F:tagaturonate reductase activity"/>
    <property type="evidence" value="ECO:0007669"/>
    <property type="project" value="UniProtKB-UniRule"/>
</dbReference>
<dbReference type="RefSeq" id="WP_184313023.1">
    <property type="nucleotide sequence ID" value="NZ_JACHEN010000040.1"/>
</dbReference>
<dbReference type="HAMAP" id="MF_00670">
    <property type="entry name" value="Altron_oxidoreduct"/>
    <property type="match status" value="1"/>
</dbReference>
<comment type="catalytic activity">
    <reaction evidence="3">
        <text>D-mannitol 1-phosphate + NAD(+) = beta-D-fructose 6-phosphate + NADH + H(+)</text>
        <dbReference type="Rhea" id="RHEA:19661"/>
        <dbReference type="ChEBI" id="CHEBI:15378"/>
        <dbReference type="ChEBI" id="CHEBI:57540"/>
        <dbReference type="ChEBI" id="CHEBI:57634"/>
        <dbReference type="ChEBI" id="CHEBI:57945"/>
        <dbReference type="ChEBI" id="CHEBI:61381"/>
        <dbReference type="EC" id="1.1.1.17"/>
    </reaction>
</comment>
<dbReference type="Proteomes" id="UP000579281">
    <property type="component" value="Unassembled WGS sequence"/>
</dbReference>
<proteinExistence type="inferred from homology"/>
<dbReference type="Gene3D" id="3.40.50.720">
    <property type="entry name" value="NAD(P)-binding Rossmann-like Domain"/>
    <property type="match status" value="1"/>
</dbReference>
<feature type="domain" description="Mannitol dehydrogenase C-terminal" evidence="6">
    <location>
        <begin position="271"/>
        <end position="468"/>
    </location>
</feature>
<evidence type="ECO:0000259" key="6">
    <source>
        <dbReference type="Pfam" id="PF08125"/>
    </source>
</evidence>
<dbReference type="InterPro" id="IPR013131">
    <property type="entry name" value="Mannitol_DH_N"/>
</dbReference>
<comment type="catalytic activity">
    <reaction evidence="4">
        <text>D-altronate + NAD(+) = keto-D-tagaturonate + NADH + H(+)</text>
        <dbReference type="Rhea" id="RHEA:17813"/>
        <dbReference type="ChEBI" id="CHEBI:15378"/>
        <dbReference type="ChEBI" id="CHEBI:17360"/>
        <dbReference type="ChEBI" id="CHEBI:17886"/>
        <dbReference type="ChEBI" id="CHEBI:57540"/>
        <dbReference type="ChEBI" id="CHEBI:57945"/>
        <dbReference type="EC" id="1.1.1.58"/>
    </reaction>
</comment>
<evidence type="ECO:0000313" key="7">
    <source>
        <dbReference type="EMBL" id="MBB6218498.1"/>
    </source>
</evidence>
<dbReference type="InterPro" id="IPR013328">
    <property type="entry name" value="6PGD_dom2"/>
</dbReference>
<gene>
    <name evidence="4" type="primary">uxaB</name>
    <name evidence="7" type="ORF">HNQ80_004664</name>
</gene>
<evidence type="ECO:0000259" key="5">
    <source>
        <dbReference type="Pfam" id="PF01232"/>
    </source>
</evidence>
<dbReference type="Pfam" id="PF08125">
    <property type="entry name" value="Mannitol_dh_C"/>
    <property type="match status" value="1"/>
</dbReference>
<dbReference type="UniPathway" id="UPA00246"/>
<keyword evidence="8" id="KW-1185">Reference proteome</keyword>
<keyword evidence="2 4" id="KW-0520">NAD</keyword>
<dbReference type="GO" id="GO:0019592">
    <property type="term" value="P:mannitol catabolic process"/>
    <property type="evidence" value="ECO:0007669"/>
    <property type="project" value="TreeGrafter"/>
</dbReference>
<dbReference type="GO" id="GO:0005829">
    <property type="term" value="C:cytosol"/>
    <property type="evidence" value="ECO:0007669"/>
    <property type="project" value="TreeGrafter"/>
</dbReference>
<dbReference type="InterPro" id="IPR008927">
    <property type="entry name" value="6-PGluconate_DH-like_C_sf"/>
</dbReference>
<comment type="pathway">
    <text evidence="4">Carbohydrate metabolism; pentose and glucuronate interconversion.</text>
</comment>
<dbReference type="PANTHER" id="PTHR30524">
    <property type="entry name" value="MANNITOL-1-PHOSPHATE 5-DEHYDROGENASE"/>
    <property type="match status" value="1"/>
</dbReference>
<dbReference type="SUPFAM" id="SSF51735">
    <property type="entry name" value="NAD(P)-binding Rossmann-fold domains"/>
    <property type="match status" value="1"/>
</dbReference>
<dbReference type="PRINTS" id="PR00084">
    <property type="entry name" value="MTLDHDRGNASE"/>
</dbReference>
<evidence type="ECO:0000313" key="8">
    <source>
        <dbReference type="Proteomes" id="UP000579281"/>
    </source>
</evidence>
<dbReference type="NCBIfam" id="NF002969">
    <property type="entry name" value="PRK03643.1"/>
    <property type="match status" value="1"/>
</dbReference>
<dbReference type="SUPFAM" id="SSF48179">
    <property type="entry name" value="6-phosphogluconate dehydrogenase C-terminal domain-like"/>
    <property type="match status" value="1"/>
</dbReference>
<dbReference type="EC" id="1.1.1.58" evidence="4"/>
<name>A0A841L1K5_9FIRM</name>
<dbReference type="Gene3D" id="1.10.1040.10">
    <property type="entry name" value="N-(1-d-carboxylethyl)-l-norvaline Dehydrogenase, domain 2"/>
    <property type="match status" value="1"/>
</dbReference>
<evidence type="ECO:0000256" key="2">
    <source>
        <dbReference type="ARBA" id="ARBA00023027"/>
    </source>
</evidence>
<evidence type="ECO:0000256" key="4">
    <source>
        <dbReference type="HAMAP-Rule" id="MF_00670"/>
    </source>
</evidence>